<feature type="domain" description="Armadillo-like helical" evidence="6">
    <location>
        <begin position="513"/>
        <end position="752"/>
    </location>
</feature>
<feature type="compositionally biased region" description="Low complexity" evidence="5">
    <location>
        <begin position="318"/>
        <end position="333"/>
    </location>
</feature>
<dbReference type="InterPro" id="IPR039868">
    <property type="entry name" value="ARMD3-like"/>
</dbReference>
<dbReference type="Proteomes" id="UP000193467">
    <property type="component" value="Unassembled WGS sequence"/>
</dbReference>
<evidence type="ECO:0000256" key="5">
    <source>
        <dbReference type="SAM" id="MobiDB-lite"/>
    </source>
</evidence>
<dbReference type="Pfam" id="PF08427">
    <property type="entry name" value="ARMH3_C"/>
    <property type="match status" value="1"/>
</dbReference>
<sequence length="752" mass="81549">MAPAPSTLVSPLKQVNADPASVPRKPKLQTSWDKLTQDPAAFAGQSTSQITSFFAELFCLTPTVKIIEDSLDRLEISDLLGPYKANITLVFTQAVKTFREADRDDSRRTHVVDTLIPFLRNLLSRRFSNYSFEVMTLLAGSLERSDSVFTDLVSAIDLTLQDVYAPTALRHRTLQLALVIVSSINQGSITAYFLRRDLFSTLVNFMTDDATAPFAFESTLLLGLLANFRKYEARNPYGVRIEDFVEEGVMSRIIDVVSTVSHRARDSYISITDDSPPSFVASLTSLVFSFRFSELLSGFSMSLPPPPSPSVRYGSVETPPAVSASASAPTTPSLKGKEKEKEEPSINGSAGPTPVTSPVLPSSPLQGDGAASLAAEAAAIANAGAGAGAGNEQGAPKAVQPKREEKSSSENAFKKMPPEIVAILLPFYDLLNLNKAFCALVFNDTSEGATPHLPPAIISLTSYVLCHAASSSRARAYARLCLLILFMLVEEGEGNLMAEAEVRLCRQRIPMLAHDSSPRPLLAAMLDTAAIFLRHNLRKRLDVDTYIVCLRLVQRIMQQLKTEKARLAYEWTPVWRSILSLAGFVVSRIDDLRLLSNNVDTLISQIFIVLSYPAYWGEHFFPTSHASALLHYELLHADATLSALSDLLGISSVSTPHLSPNPGSQATLGPSPARANIFALSPAKTSFSSIAGSHGRGARFVATECISNVRSLITHLKVAIEGGAPGQAQVDMDEVDPEEILRIIEANLGELS</sequence>
<keyword evidence="4" id="KW-0472">Membrane</keyword>
<evidence type="ECO:0000313" key="7">
    <source>
        <dbReference type="EMBL" id="ORY91636.1"/>
    </source>
</evidence>
<dbReference type="OrthoDB" id="2012278at2759"/>
<keyword evidence="2" id="KW-0812">Transmembrane</keyword>
<dbReference type="GO" id="GO:0016020">
    <property type="term" value="C:membrane"/>
    <property type="evidence" value="ECO:0007669"/>
    <property type="project" value="UniProtKB-SubCell"/>
</dbReference>
<evidence type="ECO:0000313" key="8">
    <source>
        <dbReference type="Proteomes" id="UP000193467"/>
    </source>
</evidence>
<dbReference type="InterPro" id="IPR013636">
    <property type="entry name" value="ARMH3_C"/>
</dbReference>
<name>A0A1Y2G2N4_9BASI</name>
<dbReference type="PANTHER" id="PTHR13608">
    <property type="entry name" value="ARMADILLO-LIKE HELICAL DOMAIN-CONTAINING PROTEIN 3"/>
    <property type="match status" value="1"/>
</dbReference>
<dbReference type="FunCoup" id="A0A1Y2G2N4">
    <property type="interactions" value="468"/>
</dbReference>
<feature type="region of interest" description="Disordered" evidence="5">
    <location>
        <begin position="386"/>
        <end position="412"/>
    </location>
</feature>
<feature type="region of interest" description="Disordered" evidence="5">
    <location>
        <begin position="307"/>
        <end position="368"/>
    </location>
</feature>
<feature type="region of interest" description="Disordered" evidence="5">
    <location>
        <begin position="1"/>
        <end position="26"/>
    </location>
</feature>
<gene>
    <name evidence="7" type="ORF">BCR35DRAFT_328230</name>
</gene>
<keyword evidence="3" id="KW-1133">Transmembrane helix</keyword>
<evidence type="ECO:0000259" key="6">
    <source>
        <dbReference type="SMART" id="SM01158"/>
    </source>
</evidence>
<organism evidence="7 8">
    <name type="scientific">Leucosporidium creatinivorum</name>
    <dbReference type="NCBI Taxonomy" id="106004"/>
    <lineage>
        <taxon>Eukaryota</taxon>
        <taxon>Fungi</taxon>
        <taxon>Dikarya</taxon>
        <taxon>Basidiomycota</taxon>
        <taxon>Pucciniomycotina</taxon>
        <taxon>Microbotryomycetes</taxon>
        <taxon>Leucosporidiales</taxon>
        <taxon>Leucosporidium</taxon>
    </lineage>
</organism>
<dbReference type="EMBL" id="MCGR01000002">
    <property type="protein sequence ID" value="ORY91636.1"/>
    <property type="molecule type" value="Genomic_DNA"/>
</dbReference>
<feature type="compositionally biased region" description="Basic and acidic residues" evidence="5">
    <location>
        <begin position="401"/>
        <end position="412"/>
    </location>
</feature>
<dbReference type="GO" id="GO:0005829">
    <property type="term" value="C:cytosol"/>
    <property type="evidence" value="ECO:0007669"/>
    <property type="project" value="TreeGrafter"/>
</dbReference>
<feature type="compositionally biased region" description="Basic and acidic residues" evidence="5">
    <location>
        <begin position="335"/>
        <end position="344"/>
    </location>
</feature>
<keyword evidence="8" id="KW-1185">Reference proteome</keyword>
<evidence type="ECO:0000256" key="1">
    <source>
        <dbReference type="ARBA" id="ARBA00004370"/>
    </source>
</evidence>
<dbReference type="SMART" id="SM01158">
    <property type="entry name" value="DUF1741"/>
    <property type="match status" value="1"/>
</dbReference>
<evidence type="ECO:0000256" key="3">
    <source>
        <dbReference type="ARBA" id="ARBA00022989"/>
    </source>
</evidence>
<comment type="caution">
    <text evidence="7">The sequence shown here is derived from an EMBL/GenBank/DDBJ whole genome shotgun (WGS) entry which is preliminary data.</text>
</comment>
<evidence type="ECO:0000256" key="4">
    <source>
        <dbReference type="ARBA" id="ARBA00023136"/>
    </source>
</evidence>
<feature type="compositionally biased region" description="Low complexity" evidence="5">
    <location>
        <begin position="352"/>
        <end position="368"/>
    </location>
</feature>
<dbReference type="InParanoid" id="A0A1Y2G2N4"/>
<accession>A0A1Y2G2N4</accession>
<dbReference type="PANTHER" id="PTHR13608:SF3">
    <property type="entry name" value="ARMADILLO-LIKE HELICAL DOMAIN-CONTAINING PROTEIN 3"/>
    <property type="match status" value="1"/>
</dbReference>
<reference evidence="7 8" key="1">
    <citation type="submission" date="2016-07" db="EMBL/GenBank/DDBJ databases">
        <title>Pervasive Adenine N6-methylation of Active Genes in Fungi.</title>
        <authorList>
            <consortium name="DOE Joint Genome Institute"/>
            <person name="Mondo S.J."/>
            <person name="Dannebaum R.O."/>
            <person name="Kuo R.C."/>
            <person name="Labutti K."/>
            <person name="Haridas S."/>
            <person name="Kuo A."/>
            <person name="Salamov A."/>
            <person name="Ahrendt S.R."/>
            <person name="Lipzen A."/>
            <person name="Sullivan W."/>
            <person name="Andreopoulos W.B."/>
            <person name="Clum A."/>
            <person name="Lindquist E."/>
            <person name="Daum C."/>
            <person name="Ramamoorthy G.K."/>
            <person name="Gryganskyi A."/>
            <person name="Culley D."/>
            <person name="Magnuson J.K."/>
            <person name="James T.Y."/>
            <person name="O'Malley M.A."/>
            <person name="Stajich J.E."/>
            <person name="Spatafora J.W."/>
            <person name="Visel A."/>
            <person name="Grigoriev I.V."/>
        </authorList>
    </citation>
    <scope>NUCLEOTIDE SEQUENCE [LARGE SCALE GENOMIC DNA]</scope>
    <source>
        <strain evidence="7 8">62-1032</strain>
    </source>
</reference>
<dbReference type="AlphaFoldDB" id="A0A1Y2G2N4"/>
<evidence type="ECO:0000256" key="2">
    <source>
        <dbReference type="ARBA" id="ARBA00022692"/>
    </source>
</evidence>
<comment type="subcellular location">
    <subcellularLocation>
        <location evidence="1">Membrane</location>
    </subcellularLocation>
</comment>
<proteinExistence type="predicted"/>
<protein>
    <recommendedName>
        <fullName evidence="6">Armadillo-like helical domain-containing protein</fullName>
    </recommendedName>
</protein>